<dbReference type="InterPro" id="IPR036920">
    <property type="entry name" value="Ribosomal_uL16_sf"/>
</dbReference>
<dbReference type="PROSITE" id="PS00586">
    <property type="entry name" value="RIBOSOMAL_L16_1"/>
    <property type="match status" value="1"/>
</dbReference>
<dbReference type="AlphaFoldDB" id="A0A833NZZ9"/>
<dbReference type="InterPro" id="IPR016180">
    <property type="entry name" value="Ribosomal_uL16_dom"/>
</dbReference>
<organism evidence="9 10">
    <name type="scientific">Candidatus Saganbacteria bacterium</name>
    <dbReference type="NCBI Taxonomy" id="2575572"/>
    <lineage>
        <taxon>Bacteria</taxon>
        <taxon>Bacillati</taxon>
        <taxon>Saganbacteria</taxon>
    </lineage>
</organism>
<proteinExistence type="inferred from homology"/>
<dbReference type="GO" id="GO:0006412">
    <property type="term" value="P:translation"/>
    <property type="evidence" value="ECO:0007669"/>
    <property type="project" value="UniProtKB-UniRule"/>
</dbReference>
<keyword evidence="4 6" id="KW-0687">Ribonucleoprotein</keyword>
<dbReference type="EMBL" id="WPAF01000010">
    <property type="protein sequence ID" value="KAF0134278.1"/>
    <property type="molecule type" value="Genomic_DNA"/>
</dbReference>
<evidence type="ECO:0000256" key="2">
    <source>
        <dbReference type="ARBA" id="ARBA00022555"/>
    </source>
</evidence>
<evidence type="ECO:0000256" key="1">
    <source>
        <dbReference type="ARBA" id="ARBA00008931"/>
    </source>
</evidence>
<dbReference type="Gene3D" id="3.90.1170.10">
    <property type="entry name" value="Ribosomal protein L10e/L16"/>
    <property type="match status" value="1"/>
</dbReference>
<comment type="similarity">
    <text evidence="1 6 7">Belongs to the universal ribosomal protein uL16 family.</text>
</comment>
<protein>
    <recommendedName>
        <fullName evidence="5 6">Large ribosomal subunit protein uL16</fullName>
    </recommendedName>
</protein>
<sequence length="135" mass="14783">MVLQPTKTKFRKAQRGRLRGKAATGTKLIYGEFGLQAAECMHLKTNQIESARKAIMHYLKRGGKLWIRVLADKTYTSRPAETRMGGGKGAPAGYAAAVRPGHIIFEVAGVSKEDAAVAFRLAQFKLPLKTRIVSV</sequence>
<evidence type="ECO:0000313" key="9">
    <source>
        <dbReference type="EMBL" id="KAF0134278.1"/>
    </source>
</evidence>
<evidence type="ECO:0000256" key="5">
    <source>
        <dbReference type="ARBA" id="ARBA00035198"/>
    </source>
</evidence>
<keyword evidence="6 8" id="KW-0694">RNA-binding</keyword>
<evidence type="ECO:0000256" key="7">
    <source>
        <dbReference type="RuleBase" id="RU004413"/>
    </source>
</evidence>
<comment type="subunit">
    <text evidence="6 8">Part of the 50S ribosomal subunit.</text>
</comment>
<dbReference type="GO" id="GO:0003735">
    <property type="term" value="F:structural constituent of ribosome"/>
    <property type="evidence" value="ECO:0007669"/>
    <property type="project" value="InterPro"/>
</dbReference>
<dbReference type="GO" id="GO:0022625">
    <property type="term" value="C:cytosolic large ribosomal subunit"/>
    <property type="evidence" value="ECO:0007669"/>
    <property type="project" value="TreeGrafter"/>
</dbReference>
<keyword evidence="2 6" id="KW-0820">tRNA-binding</keyword>
<dbReference type="InterPro" id="IPR020798">
    <property type="entry name" value="Ribosomal_uL16_CS"/>
</dbReference>
<dbReference type="CDD" id="cd01433">
    <property type="entry name" value="Ribosomal_L16_L10e"/>
    <property type="match status" value="1"/>
</dbReference>
<accession>A0A833NZZ9</accession>
<keyword evidence="6 8" id="KW-0699">rRNA-binding</keyword>
<dbReference type="InterPro" id="IPR047873">
    <property type="entry name" value="Ribosomal_uL16"/>
</dbReference>
<dbReference type="PRINTS" id="PR00060">
    <property type="entry name" value="RIBOSOMALL16"/>
</dbReference>
<name>A0A833NZZ9_UNCSA</name>
<dbReference type="GO" id="GO:0000049">
    <property type="term" value="F:tRNA binding"/>
    <property type="evidence" value="ECO:0007669"/>
    <property type="project" value="UniProtKB-KW"/>
</dbReference>
<evidence type="ECO:0000256" key="3">
    <source>
        <dbReference type="ARBA" id="ARBA00022980"/>
    </source>
</evidence>
<reference evidence="9 10" key="1">
    <citation type="submission" date="2019-12" db="EMBL/GenBank/DDBJ databases">
        <authorList>
            <person name="Wolfe R."/>
            <person name="Danczak R."/>
            <person name="Wilkins M."/>
        </authorList>
    </citation>
    <scope>NUCLEOTIDE SEQUENCE [LARGE SCALE GENOMIC DNA]</scope>
    <source>
        <strain evidence="9">X2_MaxBin.013</strain>
    </source>
</reference>
<dbReference type="FunFam" id="3.90.1170.10:FF:000001">
    <property type="entry name" value="50S ribosomal protein L16"/>
    <property type="match status" value="1"/>
</dbReference>
<dbReference type="PANTHER" id="PTHR12220">
    <property type="entry name" value="50S/60S RIBOSOMAL PROTEIN L16"/>
    <property type="match status" value="1"/>
</dbReference>
<dbReference type="NCBIfam" id="TIGR01164">
    <property type="entry name" value="rplP_bact"/>
    <property type="match status" value="1"/>
</dbReference>
<evidence type="ECO:0000256" key="4">
    <source>
        <dbReference type="ARBA" id="ARBA00023274"/>
    </source>
</evidence>
<dbReference type="SUPFAM" id="SSF54686">
    <property type="entry name" value="Ribosomal protein L16p/L10e"/>
    <property type="match status" value="1"/>
</dbReference>
<evidence type="ECO:0000256" key="8">
    <source>
        <dbReference type="RuleBase" id="RU004414"/>
    </source>
</evidence>
<gene>
    <name evidence="6" type="primary">rplP</name>
    <name evidence="9" type="ORF">FD145_790</name>
</gene>
<keyword evidence="3 6" id="KW-0689">Ribosomal protein</keyword>
<comment type="function">
    <text evidence="6 8">Binds 23S rRNA and is also seen to make contacts with the A and possibly P site tRNAs.</text>
</comment>
<dbReference type="Proteomes" id="UP000488506">
    <property type="component" value="Unassembled WGS sequence"/>
</dbReference>
<evidence type="ECO:0000256" key="6">
    <source>
        <dbReference type="HAMAP-Rule" id="MF_01342"/>
    </source>
</evidence>
<evidence type="ECO:0000313" key="10">
    <source>
        <dbReference type="Proteomes" id="UP000488506"/>
    </source>
</evidence>
<dbReference type="Pfam" id="PF00252">
    <property type="entry name" value="Ribosomal_L16"/>
    <property type="match status" value="1"/>
</dbReference>
<dbReference type="HAMAP" id="MF_01342">
    <property type="entry name" value="Ribosomal_uL16"/>
    <property type="match status" value="1"/>
</dbReference>
<comment type="caution">
    <text evidence="9">The sequence shown here is derived from an EMBL/GenBank/DDBJ whole genome shotgun (WGS) entry which is preliminary data.</text>
</comment>
<dbReference type="InterPro" id="IPR000114">
    <property type="entry name" value="Ribosomal_uL16_bact-type"/>
</dbReference>
<dbReference type="GO" id="GO:0019843">
    <property type="term" value="F:rRNA binding"/>
    <property type="evidence" value="ECO:0007669"/>
    <property type="project" value="UniProtKB-UniRule"/>
</dbReference>
<dbReference type="PANTHER" id="PTHR12220:SF13">
    <property type="entry name" value="LARGE RIBOSOMAL SUBUNIT PROTEIN UL16M"/>
    <property type="match status" value="1"/>
</dbReference>